<sequence>MKTLKFEYGFQGENGIEKKIYTAKDILTIEHINKSMSLIYIRQFTTFKTKAGTELYQDDIIQLSNNEGKTFIGNINWSDRRGCYEVIARYKSKEYNRLWLDQVTAHNAIHLGNIYENLDLLRN</sequence>
<dbReference type="InterPro" id="IPR019096">
    <property type="entry name" value="YopX_protein"/>
</dbReference>
<keyword evidence="3" id="KW-1185">Reference proteome</keyword>
<reference evidence="2 3" key="1">
    <citation type="submission" date="2016-01" db="EMBL/GenBank/DDBJ databases">
        <title>Molecular aspects and genomic diversity of bacteriophages-specific to fish pathogen Flavobacterium psychrophilum.</title>
        <authorList>
            <person name="Castillo D."/>
            <person name="Middelboe M."/>
        </authorList>
    </citation>
    <scope>NUCLEOTIDE SEQUENCE [LARGE SCALE GENOMIC DNA]</scope>
</reference>
<evidence type="ECO:0000313" key="3">
    <source>
        <dbReference type="Proteomes" id="UP000225447"/>
    </source>
</evidence>
<feature type="domain" description="YopX protein" evidence="1">
    <location>
        <begin position="22"/>
        <end position="121"/>
    </location>
</feature>
<name>A0A1B0WMA5_9CAUD</name>
<dbReference type="RefSeq" id="YP_009592352.1">
    <property type="nucleotide sequence ID" value="NC_041859.1"/>
</dbReference>
<organism evidence="2 3">
    <name type="scientific">Flavobacterium phage 23T</name>
    <dbReference type="NCBI Taxonomy" id="1814279"/>
    <lineage>
        <taxon>Viruses</taxon>
        <taxon>Duplodnaviria</taxon>
        <taxon>Heunggongvirae</taxon>
        <taxon>Uroviricota</taxon>
        <taxon>Caudoviricetes</taxon>
        <taxon>Duneviridae</taxon>
        <taxon>Unahavirus</taxon>
        <taxon>Unahavirus uv23T</taxon>
    </lineage>
</organism>
<dbReference type="GeneID" id="40067825"/>
<evidence type="ECO:0000259" key="1">
    <source>
        <dbReference type="Pfam" id="PF09643"/>
    </source>
</evidence>
<dbReference type="Proteomes" id="UP000225447">
    <property type="component" value="Segment"/>
</dbReference>
<proteinExistence type="predicted"/>
<dbReference type="InterPro" id="IPR023385">
    <property type="entry name" value="YopX-like_C"/>
</dbReference>
<evidence type="ECO:0000313" key="2">
    <source>
        <dbReference type="EMBL" id="ANB41016.1"/>
    </source>
</evidence>
<dbReference type="Gene3D" id="2.30.30.290">
    <property type="entry name" value="YopX-like domains"/>
    <property type="match status" value="1"/>
</dbReference>
<protein>
    <recommendedName>
        <fullName evidence="1">YopX protein domain-containing protein</fullName>
    </recommendedName>
</protein>
<dbReference type="EMBL" id="KU599888">
    <property type="protein sequence ID" value="ANB41016.1"/>
    <property type="molecule type" value="Genomic_DNA"/>
</dbReference>
<dbReference type="SUPFAM" id="SSF159006">
    <property type="entry name" value="YopX-like"/>
    <property type="match status" value="1"/>
</dbReference>
<dbReference type="KEGG" id="vg:40067825"/>
<accession>A0A1B0WMA5</accession>
<dbReference type="Pfam" id="PF09643">
    <property type="entry name" value="YopX"/>
    <property type="match status" value="1"/>
</dbReference>